<gene>
    <name evidence="2" type="ORF">DDR33_09465</name>
</gene>
<dbReference type="AlphaFoldDB" id="A0A2U2PID1"/>
<keyword evidence="3" id="KW-1185">Reference proteome</keyword>
<dbReference type="PROSITE" id="PS51257">
    <property type="entry name" value="PROKAR_LIPOPROTEIN"/>
    <property type="match status" value="1"/>
</dbReference>
<name>A0A2U2PID1_9SPHI</name>
<dbReference type="PANTHER" id="PTHR41247:SF1">
    <property type="entry name" value="HTH-TYPE TRANSCRIPTIONAL REPRESSOR YCNK"/>
    <property type="match status" value="1"/>
</dbReference>
<dbReference type="EMBL" id="QEAS01000006">
    <property type="protein sequence ID" value="PWG81140.1"/>
    <property type="molecule type" value="Genomic_DNA"/>
</dbReference>
<evidence type="ECO:0000313" key="2">
    <source>
        <dbReference type="EMBL" id="PWG81140.1"/>
    </source>
</evidence>
<feature type="chain" id="PRO_5015637444" evidence="1">
    <location>
        <begin position="30"/>
        <end position="150"/>
    </location>
</feature>
<organism evidence="2 3">
    <name type="scientific">Pararcticibacter amylolyticus</name>
    <dbReference type="NCBI Taxonomy" id="2173175"/>
    <lineage>
        <taxon>Bacteria</taxon>
        <taxon>Pseudomonadati</taxon>
        <taxon>Bacteroidota</taxon>
        <taxon>Sphingobacteriia</taxon>
        <taxon>Sphingobacteriales</taxon>
        <taxon>Sphingobacteriaceae</taxon>
        <taxon>Pararcticibacter</taxon>
    </lineage>
</organism>
<feature type="signal peptide" evidence="1">
    <location>
        <begin position="1"/>
        <end position="29"/>
    </location>
</feature>
<dbReference type="Proteomes" id="UP000245647">
    <property type="component" value="Unassembled WGS sequence"/>
</dbReference>
<dbReference type="PANTHER" id="PTHR41247">
    <property type="entry name" value="HTH-TYPE TRANSCRIPTIONAL REPRESSOR YCNK"/>
    <property type="match status" value="1"/>
</dbReference>
<protein>
    <submittedName>
        <fullName evidence="2">Nitrous oxide reductase</fullName>
    </submittedName>
</protein>
<accession>A0A2U2PID1</accession>
<reference evidence="2 3" key="1">
    <citation type="submission" date="2018-04" db="EMBL/GenBank/DDBJ databases">
        <title>Pedobacter chongqingensis sp. nov., isolated from a rottenly hemp rope.</title>
        <authorList>
            <person name="Cai Y."/>
        </authorList>
    </citation>
    <scope>NUCLEOTIDE SEQUENCE [LARGE SCALE GENOMIC DNA]</scope>
    <source>
        <strain evidence="2 3">FJ4-8</strain>
    </source>
</reference>
<evidence type="ECO:0000313" key="3">
    <source>
        <dbReference type="Proteomes" id="UP000245647"/>
    </source>
</evidence>
<evidence type="ECO:0000256" key="1">
    <source>
        <dbReference type="SAM" id="SignalP"/>
    </source>
</evidence>
<sequence length="150" mass="17259">MEKIKNRKDMKCVKLILLCVVLFFTSACTQSPEPINYGKDACAHCKMTIVDNRFGAELVTAKGKIYKFDDIICLRHFEKEHPEQKENRIFVSDYRKEHRPMLEGKDVIFLRHGFFRSPMNGQYAAFASREEAQALADSLKVAPVSLKDVN</sequence>
<dbReference type="InterPro" id="IPR008719">
    <property type="entry name" value="N2O_reductase_NosL"/>
</dbReference>
<comment type="caution">
    <text evidence="2">The sequence shown here is derived from an EMBL/GenBank/DDBJ whole genome shotgun (WGS) entry which is preliminary data.</text>
</comment>
<proteinExistence type="predicted"/>
<dbReference type="Pfam" id="PF05573">
    <property type="entry name" value="NosL"/>
    <property type="match status" value="1"/>
</dbReference>
<dbReference type="SUPFAM" id="SSF160387">
    <property type="entry name" value="NosL/MerB-like"/>
    <property type="match status" value="1"/>
</dbReference>
<keyword evidence="1" id="KW-0732">Signal</keyword>